<reference evidence="4" key="1">
    <citation type="submission" date="2020-11" db="EMBL/GenBank/DDBJ databases">
        <authorList>
            <person name="Tran Van P."/>
        </authorList>
    </citation>
    <scope>NUCLEOTIDE SEQUENCE</scope>
</reference>
<dbReference type="EMBL" id="CAJPEV010001407">
    <property type="protein sequence ID" value="CAG0892477.1"/>
    <property type="molecule type" value="Genomic_DNA"/>
</dbReference>
<evidence type="ECO:0008006" key="6">
    <source>
        <dbReference type="Google" id="ProtNLM"/>
    </source>
</evidence>
<name>A0A7R9A7L9_9CRUS</name>
<sequence length="276" mass="30474">MTTVGVLFTLQSCFRDGASAQTANATVYKRVPDVNAKIVNPIANFTGKSAKTCGCSCSKKASCRVFSLEMRVGLDPVCLLGGIDSTVQSDLTDISATLYYDRREDRAFRTLNRVIDSLRLARIASLTFAGQLVPPGYTFAMITNEIHFLKNMTADMNFSTGVAACKTDKANLVQDDKGVAWHKHIIQYATSKIGAMKNFWLGGNDLDGNHVYHWNDGTPVSGQTFWHSGEPSFKFNKIPEQCMELPWTYGGSNVTDEWNDTDCSNVRAVICEIRLP</sequence>
<dbReference type="AlphaFoldDB" id="A0A7R9A7L9"/>
<evidence type="ECO:0000313" key="4">
    <source>
        <dbReference type="EMBL" id="CAD7247296.1"/>
    </source>
</evidence>
<dbReference type="SMART" id="SM00034">
    <property type="entry name" value="CLECT"/>
    <property type="match status" value="1"/>
</dbReference>
<keyword evidence="5" id="KW-1185">Reference proteome</keyword>
<dbReference type="InterPro" id="IPR051663">
    <property type="entry name" value="CLec_Tetranectin-domain"/>
</dbReference>
<feature type="domain" description="C-type lectin" evidence="2">
    <location>
        <begin position="165"/>
        <end position="272"/>
    </location>
</feature>
<dbReference type="Gene3D" id="3.10.100.10">
    <property type="entry name" value="Mannose-Binding Protein A, subunit A"/>
    <property type="match status" value="1"/>
</dbReference>
<evidence type="ECO:0000259" key="3">
    <source>
        <dbReference type="PROSITE" id="PS50948"/>
    </source>
</evidence>
<protein>
    <recommendedName>
        <fullName evidence="6">C-type lectin domain-containing protein</fullName>
    </recommendedName>
</protein>
<gene>
    <name evidence="4" type="ORF">DSTB1V02_LOCUS7130</name>
</gene>
<dbReference type="InterPro" id="IPR001304">
    <property type="entry name" value="C-type_lectin-like"/>
</dbReference>
<accession>A0A7R9A7L9</accession>
<dbReference type="CDD" id="cd00037">
    <property type="entry name" value="CLECT"/>
    <property type="match status" value="1"/>
</dbReference>
<dbReference type="InterPro" id="IPR016187">
    <property type="entry name" value="CTDL_fold"/>
</dbReference>
<evidence type="ECO:0000256" key="1">
    <source>
        <dbReference type="ARBA" id="ARBA00022734"/>
    </source>
</evidence>
<organism evidence="4">
    <name type="scientific">Darwinula stevensoni</name>
    <dbReference type="NCBI Taxonomy" id="69355"/>
    <lineage>
        <taxon>Eukaryota</taxon>
        <taxon>Metazoa</taxon>
        <taxon>Ecdysozoa</taxon>
        <taxon>Arthropoda</taxon>
        <taxon>Crustacea</taxon>
        <taxon>Oligostraca</taxon>
        <taxon>Ostracoda</taxon>
        <taxon>Podocopa</taxon>
        <taxon>Podocopida</taxon>
        <taxon>Darwinulocopina</taxon>
        <taxon>Darwinuloidea</taxon>
        <taxon>Darwinulidae</taxon>
        <taxon>Darwinula</taxon>
    </lineage>
</organism>
<dbReference type="InterPro" id="IPR016186">
    <property type="entry name" value="C-type_lectin-like/link_sf"/>
</dbReference>
<dbReference type="SUPFAM" id="SSF56436">
    <property type="entry name" value="C-type lectin-like"/>
    <property type="match status" value="1"/>
</dbReference>
<dbReference type="PANTHER" id="PTHR22799:SF6">
    <property type="entry name" value="C-TYPE LECTIN DOMAIN FAMILY 4 MEMBER M-LIKE"/>
    <property type="match status" value="1"/>
</dbReference>
<feature type="domain" description="Apple" evidence="3">
    <location>
        <begin position="13"/>
        <end position="104"/>
    </location>
</feature>
<dbReference type="Proteomes" id="UP000677054">
    <property type="component" value="Unassembled WGS sequence"/>
</dbReference>
<dbReference type="PROSITE" id="PS50041">
    <property type="entry name" value="C_TYPE_LECTIN_2"/>
    <property type="match status" value="1"/>
</dbReference>
<dbReference type="OrthoDB" id="6162262at2759"/>
<dbReference type="EMBL" id="LR900924">
    <property type="protein sequence ID" value="CAD7247296.1"/>
    <property type="molecule type" value="Genomic_DNA"/>
</dbReference>
<evidence type="ECO:0000259" key="2">
    <source>
        <dbReference type="PROSITE" id="PS50041"/>
    </source>
</evidence>
<dbReference type="Pfam" id="PF00059">
    <property type="entry name" value="Lectin_C"/>
    <property type="match status" value="1"/>
</dbReference>
<proteinExistence type="predicted"/>
<dbReference type="PROSITE" id="PS50948">
    <property type="entry name" value="PAN"/>
    <property type="match status" value="1"/>
</dbReference>
<keyword evidence="1" id="KW-0430">Lectin</keyword>
<dbReference type="GO" id="GO:0030246">
    <property type="term" value="F:carbohydrate binding"/>
    <property type="evidence" value="ECO:0007669"/>
    <property type="project" value="UniProtKB-KW"/>
</dbReference>
<evidence type="ECO:0000313" key="5">
    <source>
        <dbReference type="Proteomes" id="UP000677054"/>
    </source>
</evidence>
<dbReference type="InterPro" id="IPR003609">
    <property type="entry name" value="Pan_app"/>
</dbReference>
<dbReference type="PANTHER" id="PTHR22799">
    <property type="entry name" value="TETRANECTIN-RELATED"/>
    <property type="match status" value="1"/>
</dbReference>